<evidence type="ECO:0000256" key="4">
    <source>
        <dbReference type="ARBA" id="ARBA00022833"/>
    </source>
</evidence>
<evidence type="ECO:0000313" key="7">
    <source>
        <dbReference type="EMBL" id="KAG5666647.1"/>
    </source>
</evidence>
<dbReference type="GO" id="GO:0008270">
    <property type="term" value="F:zinc ion binding"/>
    <property type="evidence" value="ECO:0007669"/>
    <property type="project" value="UniProtKB-KW"/>
</dbReference>
<evidence type="ECO:0000256" key="3">
    <source>
        <dbReference type="ARBA" id="ARBA00022771"/>
    </source>
</evidence>
<feature type="domain" description="PARP-type" evidence="6">
    <location>
        <begin position="122"/>
        <end position="211"/>
    </location>
</feature>
<dbReference type="Proteomes" id="UP001107558">
    <property type="component" value="Chromosome 4"/>
</dbReference>
<protein>
    <recommendedName>
        <fullName evidence="6">PARP-type domain-containing protein</fullName>
    </recommendedName>
</protein>
<dbReference type="GO" id="GO:0005634">
    <property type="term" value="C:nucleus"/>
    <property type="evidence" value="ECO:0007669"/>
    <property type="project" value="UniProtKB-SubCell"/>
</dbReference>
<evidence type="ECO:0000259" key="6">
    <source>
        <dbReference type="PROSITE" id="PS50064"/>
    </source>
</evidence>
<dbReference type="AlphaFoldDB" id="A0A9J6BAD5"/>
<dbReference type="SUPFAM" id="SSF57716">
    <property type="entry name" value="Glucocorticoid receptor-like (DNA-binding domain)"/>
    <property type="match status" value="2"/>
</dbReference>
<evidence type="ECO:0000256" key="1">
    <source>
        <dbReference type="ARBA" id="ARBA00004123"/>
    </source>
</evidence>
<evidence type="ECO:0000256" key="5">
    <source>
        <dbReference type="ARBA" id="ARBA00023242"/>
    </source>
</evidence>
<comment type="subcellular location">
    <subcellularLocation>
        <location evidence="1">Nucleus</location>
    </subcellularLocation>
</comment>
<dbReference type="GO" id="GO:0003677">
    <property type="term" value="F:DNA binding"/>
    <property type="evidence" value="ECO:0007669"/>
    <property type="project" value="InterPro"/>
</dbReference>
<dbReference type="PROSITE" id="PS50064">
    <property type="entry name" value="ZF_PARP_2"/>
    <property type="match status" value="2"/>
</dbReference>
<dbReference type="InterPro" id="IPR036957">
    <property type="entry name" value="Znf_PARP_sf"/>
</dbReference>
<evidence type="ECO:0000313" key="8">
    <source>
        <dbReference type="Proteomes" id="UP001107558"/>
    </source>
</evidence>
<proteinExistence type="predicted"/>
<name>A0A9J6BAD5_POLVA</name>
<gene>
    <name evidence="7" type="ORF">PVAND_014663</name>
</gene>
<feature type="domain" description="PARP-type" evidence="6">
    <location>
        <begin position="6"/>
        <end position="88"/>
    </location>
</feature>
<reference evidence="7" key="1">
    <citation type="submission" date="2021-03" db="EMBL/GenBank/DDBJ databases">
        <title>Chromosome level genome of the anhydrobiotic midge Polypedilum vanderplanki.</title>
        <authorList>
            <person name="Yoshida Y."/>
            <person name="Kikawada T."/>
            <person name="Gusev O."/>
        </authorList>
    </citation>
    <scope>NUCLEOTIDE SEQUENCE</scope>
    <source>
        <strain evidence="7">NIAS01</strain>
        <tissue evidence="7">Whole body or cell culture</tissue>
    </source>
</reference>
<keyword evidence="3" id="KW-0863">Zinc-finger</keyword>
<accession>A0A9J6BAD5</accession>
<evidence type="ECO:0000256" key="2">
    <source>
        <dbReference type="ARBA" id="ARBA00022723"/>
    </source>
</evidence>
<dbReference type="Pfam" id="PF00645">
    <property type="entry name" value="zf-PARP"/>
    <property type="match status" value="2"/>
</dbReference>
<dbReference type="OrthoDB" id="429950at2759"/>
<keyword evidence="5" id="KW-0539">Nucleus</keyword>
<comment type="caution">
    <text evidence="7">The sequence shown here is derived from an EMBL/GenBank/DDBJ whole genome shotgun (WGS) entry which is preliminary data.</text>
</comment>
<keyword evidence="8" id="KW-1185">Reference proteome</keyword>
<organism evidence="7 8">
    <name type="scientific">Polypedilum vanderplanki</name>
    <name type="common">Sleeping chironomid midge</name>
    <dbReference type="NCBI Taxonomy" id="319348"/>
    <lineage>
        <taxon>Eukaryota</taxon>
        <taxon>Metazoa</taxon>
        <taxon>Ecdysozoa</taxon>
        <taxon>Arthropoda</taxon>
        <taxon>Hexapoda</taxon>
        <taxon>Insecta</taxon>
        <taxon>Pterygota</taxon>
        <taxon>Neoptera</taxon>
        <taxon>Endopterygota</taxon>
        <taxon>Diptera</taxon>
        <taxon>Nematocera</taxon>
        <taxon>Chironomoidea</taxon>
        <taxon>Chironomidae</taxon>
        <taxon>Chironominae</taxon>
        <taxon>Polypedilum</taxon>
        <taxon>Polypedilum</taxon>
    </lineage>
</organism>
<dbReference type="Gene3D" id="3.30.1740.10">
    <property type="entry name" value="Zinc finger, PARP-type"/>
    <property type="match status" value="2"/>
</dbReference>
<dbReference type="SMART" id="SM01336">
    <property type="entry name" value="zf-PARP"/>
    <property type="match status" value="2"/>
</dbReference>
<dbReference type="InterPro" id="IPR001510">
    <property type="entry name" value="Znf_PARP"/>
</dbReference>
<keyword evidence="2" id="KW-0479">Metal-binding</keyword>
<dbReference type="EMBL" id="JADBJN010000004">
    <property type="protein sequence ID" value="KAG5666647.1"/>
    <property type="molecule type" value="Genomic_DNA"/>
</dbReference>
<keyword evidence="4" id="KW-0862">Zinc</keyword>
<sequence length="233" mass="26877">MDERPYKTEYAKSGRAKCRKCRKILKKGELRLGVWVESNFFDGKTCQWYHLSCFFKNHRPGSIHDIGHYEEMSIEDQKKIHEKLDENKGLFLPDTNEIKKGKRPHSIDEEAAPKNKAIIKDFGVEYAKSGRSTCVECLKNIDENEIRVKKMDYSSDIGKKFGGKPMWHHLECFAAKREDYNFYLGGSQLPGISKLLKGDQKIVADVIPTIDLSPSEVKKIKEDFEEKEEITLG</sequence>